<reference evidence="3" key="2">
    <citation type="journal article" date="2017" name="Plant J.">
        <title>Araport11: a complete reannotation of the Arabidopsis thaliana reference genome.</title>
        <authorList>
            <person name="Cheng C.Y."/>
            <person name="Krishnakumar V."/>
            <person name="Chan A.P."/>
            <person name="Thibaud-Nissen F."/>
            <person name="Schobel S."/>
            <person name="Town C.D."/>
        </authorList>
    </citation>
    <scope>GENOME REANNOTATION</scope>
    <source>
        <strain evidence="3">cv. Columbia</strain>
    </source>
</reference>
<proteinExistence type="predicted"/>
<dbReference type="AlphaFoldDB" id="A0A1P8B0W0"/>
<gene>
    <name evidence="2" type="ordered locus">At2g20873</name>
</gene>
<feature type="region of interest" description="Disordered" evidence="1">
    <location>
        <begin position="1"/>
        <end position="24"/>
    </location>
</feature>
<dbReference type="RefSeq" id="NP_001336519.1">
    <property type="nucleotide sequence ID" value="NM_001349583.1"/>
</dbReference>
<protein>
    <submittedName>
        <fullName evidence="2">Uncharacterized protein</fullName>
    </submittedName>
</protein>
<accession>A0A1P8B0W0</accession>
<keyword evidence="3" id="KW-1185">Reference proteome</keyword>
<dbReference type="TAIR" id="AT2G20873"/>
<name>A0A1P8B0W0_ARATH</name>
<evidence type="ECO:0000313" key="2">
    <source>
        <dbReference type="EMBL" id="ANM62526.1"/>
    </source>
</evidence>
<evidence type="ECO:0000256" key="1">
    <source>
        <dbReference type="SAM" id="MobiDB-lite"/>
    </source>
</evidence>
<reference evidence="2 3" key="1">
    <citation type="journal article" date="1999" name="Nature">
        <title>Sequence and analysis of chromosome 2 of the plant Arabidopsis thaliana.</title>
        <authorList>
            <person name="Lin X."/>
            <person name="Kaul S."/>
            <person name="Rounsley S."/>
            <person name="Shea T.P."/>
            <person name="Benito M.I."/>
            <person name="Town C.D."/>
            <person name="Fujii C.Y."/>
            <person name="Mason T."/>
            <person name="Bowman C.L."/>
            <person name="Barnstead M."/>
            <person name="Feldblyum T.V."/>
            <person name="Buell C.R."/>
            <person name="Ketchum K.A."/>
            <person name="Lee J."/>
            <person name="Ronning C.M."/>
            <person name="Koo H.L."/>
            <person name="Moffat K.S."/>
            <person name="Cronin L.A."/>
            <person name="Shen M."/>
            <person name="Pai G."/>
            <person name="Van Aken S."/>
            <person name="Umayam L."/>
            <person name="Tallon L.J."/>
            <person name="Gill J.E."/>
            <person name="Adams M.D."/>
            <person name="Carrera A.J."/>
            <person name="Creasy T.H."/>
            <person name="Goodman H.M."/>
            <person name="Somerville C.R."/>
            <person name="Copenhaver G.P."/>
            <person name="Preuss D."/>
            <person name="Nierman W.C."/>
            <person name="White O."/>
            <person name="Eisen J.A."/>
            <person name="Salzberg S.L."/>
            <person name="Fraser C.M."/>
            <person name="Venter J.C."/>
        </authorList>
    </citation>
    <scope>NUCLEOTIDE SEQUENCE [LARGE SCALE GENOMIC DNA]</scope>
    <source>
        <strain evidence="3">cv. Columbia</strain>
    </source>
</reference>
<sequence>MANETASKVAGYLSNQDSRHQNRH</sequence>
<dbReference type="GeneID" id="31370869"/>
<organism evidence="2 3">
    <name type="scientific">Arabidopsis thaliana</name>
    <name type="common">Mouse-ear cress</name>
    <dbReference type="NCBI Taxonomy" id="3702"/>
    <lineage>
        <taxon>Eukaryota</taxon>
        <taxon>Viridiplantae</taxon>
        <taxon>Streptophyta</taxon>
        <taxon>Embryophyta</taxon>
        <taxon>Tracheophyta</taxon>
        <taxon>Spermatophyta</taxon>
        <taxon>Magnoliopsida</taxon>
        <taxon>eudicotyledons</taxon>
        <taxon>Gunneridae</taxon>
        <taxon>Pentapetalae</taxon>
        <taxon>rosids</taxon>
        <taxon>malvids</taxon>
        <taxon>Brassicales</taxon>
        <taxon>Brassicaceae</taxon>
        <taxon>Camelineae</taxon>
        <taxon>Arabidopsis</taxon>
    </lineage>
</organism>
<dbReference type="EMBL" id="CP002685">
    <property type="protein sequence ID" value="ANM62526.1"/>
    <property type="molecule type" value="Genomic_DNA"/>
</dbReference>
<evidence type="ECO:0000313" key="3">
    <source>
        <dbReference type="Proteomes" id="UP000006548"/>
    </source>
</evidence>
<dbReference type="Proteomes" id="UP000006548">
    <property type="component" value="Chromosome 2"/>
</dbReference>
<feature type="non-terminal residue" evidence="2">
    <location>
        <position position="24"/>
    </location>
</feature>
<dbReference type="InParanoid" id="A0A1P8B0W0"/>